<reference evidence="2" key="1">
    <citation type="journal article" date="2015" name="Nature">
        <title>Complex archaea that bridge the gap between prokaryotes and eukaryotes.</title>
        <authorList>
            <person name="Spang A."/>
            <person name="Saw J.H."/>
            <person name="Jorgensen S.L."/>
            <person name="Zaremba-Niedzwiedzka K."/>
            <person name="Martijn J."/>
            <person name="Lind A.E."/>
            <person name="van Eijk R."/>
            <person name="Schleper C."/>
            <person name="Guy L."/>
            <person name="Ettema T.J."/>
        </authorList>
    </citation>
    <scope>NUCLEOTIDE SEQUENCE</scope>
</reference>
<proteinExistence type="predicted"/>
<sequence>MQTKAKRDEIRTLYEKHKTHFPKMAQTVVSLCDTCNELEDQVAILMAKAVDFELKIIARIEGLEAAIERLKAEATR</sequence>
<dbReference type="AlphaFoldDB" id="A0A0F9M685"/>
<feature type="coiled-coil region" evidence="1">
    <location>
        <begin position="35"/>
        <end position="73"/>
    </location>
</feature>
<dbReference type="EMBL" id="LAZR01005285">
    <property type="protein sequence ID" value="KKN01224.1"/>
    <property type="molecule type" value="Genomic_DNA"/>
</dbReference>
<evidence type="ECO:0000256" key="1">
    <source>
        <dbReference type="SAM" id="Coils"/>
    </source>
</evidence>
<keyword evidence="1" id="KW-0175">Coiled coil</keyword>
<protein>
    <submittedName>
        <fullName evidence="2">Uncharacterized protein</fullName>
    </submittedName>
</protein>
<comment type="caution">
    <text evidence="2">The sequence shown here is derived from an EMBL/GenBank/DDBJ whole genome shotgun (WGS) entry which is preliminary data.</text>
</comment>
<name>A0A0F9M685_9ZZZZ</name>
<accession>A0A0F9M685</accession>
<gene>
    <name evidence="2" type="ORF">LCGC14_1129880</name>
</gene>
<evidence type="ECO:0000313" key="2">
    <source>
        <dbReference type="EMBL" id="KKN01224.1"/>
    </source>
</evidence>
<organism evidence="2">
    <name type="scientific">marine sediment metagenome</name>
    <dbReference type="NCBI Taxonomy" id="412755"/>
    <lineage>
        <taxon>unclassified sequences</taxon>
        <taxon>metagenomes</taxon>
        <taxon>ecological metagenomes</taxon>
    </lineage>
</organism>